<dbReference type="Proteomes" id="UP000007838">
    <property type="component" value="Chromosome"/>
</dbReference>
<sequence>MTISHTLRSPAGNFFSAASSQPSPPTAKKIAPLAISLLSDDAPTRFRELNARIGEPRCSVEAIKPIPISTHRPNILNTKRCCCSAVRFPFSSASARTIKPPATHCPKTVKIISGHSCHPLPISHLLRVCQVAGGIPCRAAVGVRFNHDARLREVRGRQRRDGRQLTMFFTQLVDRTEVQRTQRTGLHADRLFAVCHTSVAAVALGHMPFGGIILRGTVRTGHVAVATADADIFIHHHKPVVTLVHRPARADLGAGRVFAVVAGNRQVVGKHVLVPDTVVFLPVTARVFVNTAEADVRG</sequence>
<accession>G8LGZ9</accession>
<organism evidence="1 2">
    <name type="scientific">Enterobacter ludwigii</name>
    <dbReference type="NCBI Taxonomy" id="299767"/>
    <lineage>
        <taxon>Bacteria</taxon>
        <taxon>Pseudomonadati</taxon>
        <taxon>Pseudomonadota</taxon>
        <taxon>Gammaproteobacteria</taxon>
        <taxon>Enterobacterales</taxon>
        <taxon>Enterobacteriaceae</taxon>
        <taxon>Enterobacter</taxon>
        <taxon>Enterobacter cloacae complex</taxon>
    </lineage>
</organism>
<dbReference type="AlphaFoldDB" id="G8LGZ9"/>
<proteinExistence type="predicted"/>
<name>G8LGZ9_9ENTR</name>
<dbReference type="EMBL" id="CP002886">
    <property type="protein sequence ID" value="AEW72923.1"/>
    <property type="molecule type" value="Genomic_DNA"/>
</dbReference>
<protein>
    <submittedName>
        <fullName evidence="1">Uncharacterized protein</fullName>
    </submittedName>
</protein>
<reference evidence="1 2" key="1">
    <citation type="journal article" date="2011" name="Stand. Genomic Sci.">
        <title>Complete genome of the onion pathogen Enterobacter cloacae EcWSU1.</title>
        <authorList>
            <person name="Humann J.L."/>
            <person name="Wildung M."/>
            <person name="Cheng C.H."/>
            <person name="Lee T."/>
            <person name="Stewart J.E."/>
            <person name="Drew J.C."/>
            <person name="Triplett E.W."/>
            <person name="Main D."/>
            <person name="Schroeder B.K."/>
        </authorList>
    </citation>
    <scope>NUCLEOTIDE SEQUENCE [LARGE SCALE GENOMIC DNA]</scope>
    <source>
        <strain evidence="1 2">EcWSU1</strain>
    </source>
</reference>
<evidence type="ECO:0000313" key="1">
    <source>
        <dbReference type="EMBL" id="AEW72923.1"/>
    </source>
</evidence>
<dbReference type="KEGG" id="eec:EcWSU1_01484"/>
<dbReference type="HOGENOM" id="CLU_932966_0_0_6"/>
<evidence type="ECO:0000313" key="2">
    <source>
        <dbReference type="Proteomes" id="UP000007838"/>
    </source>
</evidence>
<gene>
    <name evidence="1" type="ORF">EcWSU1_01484</name>
</gene>